<evidence type="ECO:0000259" key="3">
    <source>
        <dbReference type="Pfam" id="PF00210"/>
    </source>
</evidence>
<name>A0ABQ1JT91_9PROT</name>
<dbReference type="Gene3D" id="1.20.1260.10">
    <property type="match status" value="1"/>
</dbReference>
<gene>
    <name evidence="4" type="primary">dps</name>
    <name evidence="4" type="ORF">GCM10011503_23880</name>
</gene>
<dbReference type="PRINTS" id="PR01346">
    <property type="entry name" value="HELNAPAPROT"/>
</dbReference>
<evidence type="ECO:0000313" key="5">
    <source>
        <dbReference type="Proteomes" id="UP000628854"/>
    </source>
</evidence>
<reference evidence="5" key="1">
    <citation type="journal article" date="2019" name="Int. J. Syst. Evol. Microbiol.">
        <title>The Global Catalogue of Microorganisms (GCM) 10K type strain sequencing project: providing services to taxonomists for standard genome sequencing and annotation.</title>
        <authorList>
            <consortium name="The Broad Institute Genomics Platform"/>
            <consortium name="The Broad Institute Genome Sequencing Center for Infectious Disease"/>
            <person name="Wu L."/>
            <person name="Ma J."/>
        </authorList>
    </citation>
    <scope>NUCLEOTIDE SEQUENCE [LARGE SCALE GENOMIC DNA]</scope>
    <source>
        <strain evidence="5">CGMCC 1.15928</strain>
    </source>
</reference>
<dbReference type="InterPro" id="IPR009078">
    <property type="entry name" value="Ferritin-like_SF"/>
</dbReference>
<dbReference type="PIRSF" id="PIRSF005900">
    <property type="entry name" value="Dps"/>
    <property type="match status" value="1"/>
</dbReference>
<dbReference type="SUPFAM" id="SSF47240">
    <property type="entry name" value="Ferritin-like"/>
    <property type="match status" value="1"/>
</dbReference>
<dbReference type="CDD" id="cd01043">
    <property type="entry name" value="DPS"/>
    <property type="match status" value="1"/>
</dbReference>
<evidence type="ECO:0000313" key="4">
    <source>
        <dbReference type="EMBL" id="GGB74396.1"/>
    </source>
</evidence>
<dbReference type="Proteomes" id="UP000628854">
    <property type="component" value="Unassembled WGS sequence"/>
</dbReference>
<proteinExistence type="inferred from homology"/>
<dbReference type="PANTHER" id="PTHR42932">
    <property type="entry name" value="GENERAL STRESS PROTEIN 20U"/>
    <property type="match status" value="1"/>
</dbReference>
<comment type="caution">
    <text evidence="4">The sequence shown here is derived from an EMBL/GenBank/DDBJ whole genome shotgun (WGS) entry which is preliminary data.</text>
</comment>
<dbReference type="PANTHER" id="PTHR42932:SF3">
    <property type="entry name" value="DNA PROTECTION DURING STARVATION PROTEIN"/>
    <property type="match status" value="1"/>
</dbReference>
<evidence type="ECO:0000256" key="1">
    <source>
        <dbReference type="ARBA" id="ARBA00009497"/>
    </source>
</evidence>
<comment type="similarity">
    <text evidence="1 2">Belongs to the Dps family.</text>
</comment>
<protein>
    <submittedName>
        <fullName evidence="4">DNA starvation/stationary phase protection protein</fullName>
    </submittedName>
</protein>
<evidence type="ECO:0000256" key="2">
    <source>
        <dbReference type="RuleBase" id="RU003875"/>
    </source>
</evidence>
<dbReference type="Pfam" id="PF00210">
    <property type="entry name" value="Ferritin"/>
    <property type="match status" value="1"/>
</dbReference>
<dbReference type="PROSITE" id="PS00819">
    <property type="entry name" value="DPS_2"/>
    <property type="match status" value="1"/>
</dbReference>
<dbReference type="InterPro" id="IPR002177">
    <property type="entry name" value="DPS_DNA-bd"/>
</dbReference>
<dbReference type="InterPro" id="IPR008331">
    <property type="entry name" value="Ferritin_DPS_dom"/>
</dbReference>
<dbReference type="RefSeq" id="WP_084391898.1">
    <property type="nucleotide sequence ID" value="NZ_BMKF01000002.1"/>
</dbReference>
<organism evidence="4 5">
    <name type="scientific">Henriciella pelagia</name>
    <dbReference type="NCBI Taxonomy" id="1977912"/>
    <lineage>
        <taxon>Bacteria</taxon>
        <taxon>Pseudomonadati</taxon>
        <taxon>Pseudomonadota</taxon>
        <taxon>Alphaproteobacteria</taxon>
        <taxon>Hyphomonadales</taxon>
        <taxon>Hyphomonadaceae</taxon>
        <taxon>Henriciella</taxon>
    </lineage>
</organism>
<keyword evidence="5" id="KW-1185">Reference proteome</keyword>
<feature type="domain" description="Ferritin/DPS" evidence="3">
    <location>
        <begin position="17"/>
        <end position="151"/>
    </location>
</feature>
<dbReference type="InterPro" id="IPR023188">
    <property type="entry name" value="DPS_DNA-bd_CS"/>
</dbReference>
<accession>A0ABQ1JT91</accession>
<sequence length="153" mass="17138">MPIDIGLTDDQRKKSVEAIRKVLGETYALYSKTHSYHWNVTGPRFQSLHAMFMEQYTELWAALDELAERIRALDYYAPASTEEMYSYATIRADNGVPDAEAMVTNLSKGHEAVARAAREGVAAVAEFDDVTADMLTQRATIADKTAWMLRASL</sequence>
<dbReference type="EMBL" id="BMKF01000002">
    <property type="protein sequence ID" value="GGB74396.1"/>
    <property type="molecule type" value="Genomic_DNA"/>
</dbReference>
<dbReference type="InterPro" id="IPR012347">
    <property type="entry name" value="Ferritin-like"/>
</dbReference>